<organism evidence="1 2">
    <name type="scientific">Sphagnum jensenii</name>
    <dbReference type="NCBI Taxonomy" id="128206"/>
    <lineage>
        <taxon>Eukaryota</taxon>
        <taxon>Viridiplantae</taxon>
        <taxon>Streptophyta</taxon>
        <taxon>Embryophyta</taxon>
        <taxon>Bryophyta</taxon>
        <taxon>Sphagnophytina</taxon>
        <taxon>Sphagnopsida</taxon>
        <taxon>Sphagnales</taxon>
        <taxon>Sphagnaceae</taxon>
        <taxon>Sphagnum</taxon>
    </lineage>
</organism>
<dbReference type="PANTHER" id="PTHR43876">
    <property type="entry name" value="UBIQUINONE BIOSYNTHESIS MONOOXYGENASE COQ6, MITOCHONDRIAL"/>
    <property type="match status" value="1"/>
</dbReference>
<keyword evidence="2" id="KW-1185">Reference proteome</keyword>
<protein>
    <submittedName>
        <fullName evidence="1">Uncharacterized protein</fullName>
    </submittedName>
</protein>
<evidence type="ECO:0000313" key="2">
    <source>
        <dbReference type="Proteomes" id="UP001497522"/>
    </source>
</evidence>
<proteinExistence type="predicted"/>
<dbReference type="InterPro" id="IPR036188">
    <property type="entry name" value="FAD/NAD-bd_sf"/>
</dbReference>
<dbReference type="InterPro" id="IPR051205">
    <property type="entry name" value="UbiH/COQ6_monooxygenase"/>
</dbReference>
<accession>A0ABP1BNV4</accession>
<sequence length="83" mass="9140">MSLITKASLFKGGELLLQEGVLEEYENEQKKTSMAIMAMLDGFQKLYAKDFRPLNIACAAGFNTVNILGPLKKQIITSAMGVR</sequence>
<dbReference type="EMBL" id="OZ023706">
    <property type="protein sequence ID" value="CAK9877133.1"/>
    <property type="molecule type" value="Genomic_DNA"/>
</dbReference>
<reference evidence="1" key="1">
    <citation type="submission" date="2024-03" db="EMBL/GenBank/DDBJ databases">
        <authorList>
            <consortium name="ELIXIR-Norway"/>
            <consortium name="Elixir Norway"/>
        </authorList>
    </citation>
    <scope>NUCLEOTIDE SEQUENCE</scope>
</reference>
<dbReference type="Gene3D" id="3.50.50.60">
    <property type="entry name" value="FAD/NAD(P)-binding domain"/>
    <property type="match status" value="1"/>
</dbReference>
<dbReference type="Proteomes" id="UP001497522">
    <property type="component" value="Chromosome 5"/>
</dbReference>
<dbReference type="PANTHER" id="PTHR43876:SF7">
    <property type="entry name" value="UBIQUINONE BIOSYNTHESIS MONOOXYGENASE COQ6, MITOCHONDRIAL"/>
    <property type="match status" value="1"/>
</dbReference>
<name>A0ABP1BNV4_9BRYO</name>
<evidence type="ECO:0000313" key="1">
    <source>
        <dbReference type="EMBL" id="CAK9877133.1"/>
    </source>
</evidence>
<gene>
    <name evidence="1" type="ORF">CSSPJE1EN2_LOCUS19175</name>
</gene>